<feature type="transmembrane region" description="Helical" evidence="1">
    <location>
        <begin position="64"/>
        <end position="84"/>
    </location>
</feature>
<sequence length="85" mass="9372">MNFLDGLSGPTPSVSFLGINFVFKLLFFVLLVGYILYSFLLLLRVRILADTIKTPHSGKVMFATTIHLLISLIGGFLAMILILLA</sequence>
<gene>
    <name evidence="2" type="ORF">KC685_03660</name>
</gene>
<feature type="transmembrane region" description="Helical" evidence="1">
    <location>
        <begin position="20"/>
        <end position="43"/>
    </location>
</feature>
<dbReference type="Proteomes" id="UP000741282">
    <property type="component" value="Unassembled WGS sequence"/>
</dbReference>
<dbReference type="EMBL" id="JAGQLN010000013">
    <property type="protein sequence ID" value="MCA9376989.1"/>
    <property type="molecule type" value="Genomic_DNA"/>
</dbReference>
<dbReference type="Pfam" id="PF18901">
    <property type="entry name" value="DUF5657"/>
    <property type="match status" value="1"/>
</dbReference>
<dbReference type="InterPro" id="IPR043716">
    <property type="entry name" value="DUF5657"/>
</dbReference>
<name>A0A955I353_9BACT</name>
<protein>
    <submittedName>
        <fullName evidence="2">Uncharacterized protein</fullName>
    </submittedName>
</protein>
<keyword evidence="1" id="KW-0812">Transmembrane</keyword>
<evidence type="ECO:0000313" key="3">
    <source>
        <dbReference type="Proteomes" id="UP000741282"/>
    </source>
</evidence>
<keyword evidence="1" id="KW-0472">Membrane</keyword>
<reference evidence="2" key="1">
    <citation type="submission" date="2020-04" db="EMBL/GenBank/DDBJ databases">
        <authorList>
            <person name="Zhang T."/>
        </authorList>
    </citation>
    <scope>NUCLEOTIDE SEQUENCE</scope>
    <source>
        <strain evidence="2">HKST-UBA17</strain>
    </source>
</reference>
<reference evidence="2" key="2">
    <citation type="journal article" date="2021" name="Microbiome">
        <title>Successional dynamics and alternative stable states in a saline activated sludge microbial community over 9 years.</title>
        <authorList>
            <person name="Wang Y."/>
            <person name="Ye J."/>
            <person name="Ju F."/>
            <person name="Liu L."/>
            <person name="Boyd J.A."/>
            <person name="Deng Y."/>
            <person name="Parks D.H."/>
            <person name="Jiang X."/>
            <person name="Yin X."/>
            <person name="Woodcroft B.J."/>
            <person name="Tyson G.W."/>
            <person name="Hugenholtz P."/>
            <person name="Polz M.F."/>
            <person name="Zhang T."/>
        </authorList>
    </citation>
    <scope>NUCLEOTIDE SEQUENCE</scope>
    <source>
        <strain evidence="2">HKST-UBA17</strain>
    </source>
</reference>
<keyword evidence="1" id="KW-1133">Transmembrane helix</keyword>
<accession>A0A955I353</accession>
<proteinExistence type="predicted"/>
<evidence type="ECO:0000256" key="1">
    <source>
        <dbReference type="SAM" id="Phobius"/>
    </source>
</evidence>
<evidence type="ECO:0000313" key="2">
    <source>
        <dbReference type="EMBL" id="MCA9376989.1"/>
    </source>
</evidence>
<organism evidence="2 3">
    <name type="scientific">Candidatus Dojkabacteria bacterium</name>
    <dbReference type="NCBI Taxonomy" id="2099670"/>
    <lineage>
        <taxon>Bacteria</taxon>
        <taxon>Candidatus Dojkabacteria</taxon>
    </lineage>
</organism>
<comment type="caution">
    <text evidence="2">The sequence shown here is derived from an EMBL/GenBank/DDBJ whole genome shotgun (WGS) entry which is preliminary data.</text>
</comment>
<dbReference type="AlphaFoldDB" id="A0A955I353"/>